<feature type="domain" description="Thyroglobulin type-1" evidence="7">
    <location>
        <begin position="442"/>
        <end position="516"/>
    </location>
</feature>
<evidence type="ECO:0000256" key="5">
    <source>
        <dbReference type="SAM" id="Phobius"/>
    </source>
</evidence>
<dbReference type="PANTHER" id="PTHR46751:SF1">
    <property type="entry name" value="WAP FOUR-DISULFIDE CORE DOMAIN PROTEIN 6A"/>
    <property type="match status" value="1"/>
</dbReference>
<feature type="domain" description="WAP" evidence="9">
    <location>
        <begin position="395"/>
        <end position="440"/>
    </location>
</feature>
<dbReference type="SMART" id="SM00289">
    <property type="entry name" value="WR1"/>
    <property type="match status" value="2"/>
</dbReference>
<feature type="domain" description="BPTI/Kunitz inhibitor" evidence="6">
    <location>
        <begin position="849"/>
        <end position="899"/>
    </location>
</feature>
<dbReference type="SMART" id="SM00211">
    <property type="entry name" value="TY"/>
    <property type="match status" value="3"/>
</dbReference>
<dbReference type="InterPro" id="IPR051388">
    <property type="entry name" value="Serpin_venom_toxin"/>
</dbReference>
<keyword evidence="1 3" id="KW-1015">Disulfide bond</keyword>
<keyword evidence="11" id="KW-1185">Reference proteome</keyword>
<dbReference type="Pfam" id="PF00014">
    <property type="entry name" value="Kunitz_BPTI"/>
    <property type="match status" value="1"/>
</dbReference>
<dbReference type="Gene3D" id="4.10.410.10">
    <property type="entry name" value="Pancreatic trypsin inhibitor Kunitz domain"/>
    <property type="match status" value="1"/>
</dbReference>
<dbReference type="Pfam" id="PF02822">
    <property type="entry name" value="Antistasin"/>
    <property type="match status" value="1"/>
</dbReference>
<dbReference type="PROSITE" id="PS51162">
    <property type="entry name" value="THYROGLOBULIN_1_2"/>
    <property type="match status" value="3"/>
</dbReference>
<feature type="compositionally biased region" description="Polar residues" evidence="4">
    <location>
        <begin position="1096"/>
        <end position="1105"/>
    </location>
</feature>
<dbReference type="PRINTS" id="PR00759">
    <property type="entry name" value="BASICPTASE"/>
</dbReference>
<protein>
    <submittedName>
        <fullName evidence="10">Uncharacterized protein</fullName>
    </submittedName>
</protein>
<dbReference type="Gene3D" id="2.10.22.10">
    <property type="entry name" value="Antistasin, domain 1"/>
    <property type="match status" value="1"/>
</dbReference>
<evidence type="ECO:0000256" key="3">
    <source>
        <dbReference type="PROSITE-ProRule" id="PRU00500"/>
    </source>
</evidence>
<dbReference type="Proteomes" id="UP001331761">
    <property type="component" value="Unassembled WGS sequence"/>
</dbReference>
<comment type="caution">
    <text evidence="3">Lacks conserved residue(s) required for the propagation of feature annotation.</text>
</comment>
<organism evidence="10 11">
    <name type="scientific">Trichostrongylus colubriformis</name>
    <name type="common">Black scour worm</name>
    <dbReference type="NCBI Taxonomy" id="6319"/>
    <lineage>
        <taxon>Eukaryota</taxon>
        <taxon>Metazoa</taxon>
        <taxon>Ecdysozoa</taxon>
        <taxon>Nematoda</taxon>
        <taxon>Chromadorea</taxon>
        <taxon>Rhabditida</taxon>
        <taxon>Rhabditina</taxon>
        <taxon>Rhabditomorpha</taxon>
        <taxon>Strongyloidea</taxon>
        <taxon>Trichostrongylidae</taxon>
        <taxon>Trichostrongylus</taxon>
    </lineage>
</organism>
<evidence type="ECO:0000259" key="7">
    <source>
        <dbReference type="PROSITE" id="PS51162"/>
    </source>
</evidence>
<evidence type="ECO:0000313" key="10">
    <source>
        <dbReference type="EMBL" id="KAK5985014.1"/>
    </source>
</evidence>
<dbReference type="InterPro" id="IPR011061">
    <property type="entry name" value="Hirudin/antistatin"/>
</dbReference>
<dbReference type="PROSITE" id="PS50279">
    <property type="entry name" value="BPTI_KUNITZ_2"/>
    <property type="match status" value="1"/>
</dbReference>
<dbReference type="Pfam" id="PF00095">
    <property type="entry name" value="WAP"/>
    <property type="match status" value="2"/>
</dbReference>
<dbReference type="InterPro" id="IPR002223">
    <property type="entry name" value="Kunitz_BPTI"/>
</dbReference>
<dbReference type="SUPFAM" id="SSF57262">
    <property type="entry name" value="Leech antihemostatic proteins"/>
    <property type="match status" value="1"/>
</dbReference>
<keyword evidence="5" id="KW-0472">Membrane</keyword>
<keyword evidence="5" id="KW-0812">Transmembrane</keyword>
<evidence type="ECO:0000259" key="6">
    <source>
        <dbReference type="PROSITE" id="PS50279"/>
    </source>
</evidence>
<evidence type="ECO:0000259" key="8">
    <source>
        <dbReference type="PROSITE" id="PS51252"/>
    </source>
</evidence>
<dbReference type="SUPFAM" id="SSF57610">
    <property type="entry name" value="Thyroglobulin type-1 domain"/>
    <property type="match status" value="3"/>
</dbReference>
<dbReference type="PROSITE" id="PS51252">
    <property type="entry name" value="ANTISTASIN"/>
    <property type="match status" value="1"/>
</dbReference>
<feature type="domain" description="Antistasin-like" evidence="8">
    <location>
        <begin position="127"/>
        <end position="152"/>
    </location>
</feature>
<evidence type="ECO:0000256" key="2">
    <source>
        <dbReference type="ARBA" id="ARBA00038506"/>
    </source>
</evidence>
<evidence type="ECO:0000259" key="9">
    <source>
        <dbReference type="PROSITE" id="PS51390"/>
    </source>
</evidence>
<dbReference type="Gene3D" id="4.10.75.10">
    <property type="entry name" value="Elafin-like"/>
    <property type="match status" value="2"/>
</dbReference>
<dbReference type="InterPro" id="IPR004094">
    <property type="entry name" value="Antistasin-like"/>
</dbReference>
<dbReference type="SMART" id="SM00131">
    <property type="entry name" value="KU"/>
    <property type="match status" value="1"/>
</dbReference>
<dbReference type="SMART" id="SM00217">
    <property type="entry name" value="WAP"/>
    <property type="match status" value="2"/>
</dbReference>
<proteinExistence type="inferred from homology"/>
<dbReference type="Pfam" id="PF14625">
    <property type="entry name" value="Lustrin_cystein"/>
    <property type="match status" value="2"/>
</dbReference>
<comment type="similarity">
    <text evidence="2">Belongs to the venom Kunitz-type family. 03 (sub-Kunitz) subfamily.</text>
</comment>
<dbReference type="InterPro" id="IPR020901">
    <property type="entry name" value="Prtase_inh_Kunz-CS"/>
</dbReference>
<dbReference type="InterPro" id="IPR000716">
    <property type="entry name" value="Thyroglobulin_1"/>
</dbReference>
<dbReference type="PROSITE" id="PS51390">
    <property type="entry name" value="WAP"/>
    <property type="match status" value="1"/>
</dbReference>
<accession>A0AAN8FXL7</accession>
<dbReference type="Pfam" id="PF00086">
    <property type="entry name" value="Thyroglobulin_1"/>
    <property type="match status" value="3"/>
</dbReference>
<reference evidence="10 11" key="1">
    <citation type="submission" date="2019-10" db="EMBL/GenBank/DDBJ databases">
        <title>Assembly and Annotation for the nematode Trichostrongylus colubriformis.</title>
        <authorList>
            <person name="Martin J."/>
        </authorList>
    </citation>
    <scope>NUCLEOTIDE SEQUENCE [LARGE SCALE GENOMIC DNA]</scope>
    <source>
        <strain evidence="10">G859</strain>
        <tissue evidence="10">Whole worm</tissue>
    </source>
</reference>
<dbReference type="InterPro" id="IPR036857">
    <property type="entry name" value="Thyroglobulin_1_sf"/>
</dbReference>
<dbReference type="PANTHER" id="PTHR46751">
    <property type="entry name" value="EPPIN"/>
    <property type="match status" value="1"/>
</dbReference>
<sequence length="1125" mass="121935">MTMLLCRTSYRNPQPPSASVYHHDFRGKDHECSVDVDCSPLRKCCSDGCTRRCAAPDVTTHCVHARLAALAIRESDSSVFVPECDSNGEYTRIQSHYGLNWCVDTIGREVQGTKTTRQPNCETPRPCPVRICGKHCPFGYRTDNDGCTVCGCIVPCEMVQCQAGFICRMVQPRCYTSDCPPIARCLPNVCPVGEPLITPGADHLAECDEQRSCPAGYFCSQSGYEGRSFCCRGSAPPPPSITCPPVPLTNNAVDSSACVVACRRAADCPHSVCCFNGCGTSCQFETAAPHSISSQPVVVGVQPISTRPPAIVKAVAHISESSLPSGEAGNFIKSSIDSHPFSIAVSRRPAISPVRSQYKNIMVTASLPTAVAVISPSAGTSSIMNRLSPSGQISTVQKVGVCPTMLLNPGCREECLTDADCHSFSKCCKGSCGTRCVEPTITSGCLHRLAAFTREWPHLPPPVQCEPDGSYRETQCDFKTRQCWCVENSGVEVIGTRSSDQSMSLCKRPKICSVSCEHSSCDYGIQVDGNGCPHNGVCLCKNPCDDLPCPPHKTCALVSVRCDRDPCPAVPKCITSPCETSHMARDLYGNAFSCQNDGCPRGDCVTGVGEDVGICCQIPHTTEIPAHIKARSNCVLYQNAIEELRRRGIHDLHVPACDQKTGLFLKIQCERSGTCWCVDMETGRPVPGSRRSNSVGQNVCEAPHKCLMKCSRTMCPYGAALDHDFCPYSDCRCSSPCDKVNCKANEVCILRVPPCSSENCIPVPTCENSPCNIGDRPVIDPRTKRQFYCRDSGEICPTGFYCTGFDVEGTGVCCPGREPLLSKVKSTSCPHGDPFASSSDGTPLACYVCGLTPERGPCSVTVPRYFYSPSNQTCTSFEYGGCAGNLNNFATREHCEAFCDGVGADLLAPYLDEAYGDLETYELGFSLTGPQVATSSRKRAQETLAEFLSQRFSLPRSSIEDVIILDDNTARFSIKDRHASQVAKTISAAVTSGLEVYLNGYSYRAEPHTWFAHQVAEHSPSSAAKTIFWVLLATATIFAGVIVLGLCGTCAYLLRFPRKKISGTQRSHSPSEIVSQSIFASRPQRRPPLRQDLSHYPSNATTRSARSIPHIPSISIERSRSTTYY</sequence>
<dbReference type="InterPro" id="IPR008197">
    <property type="entry name" value="WAP_dom"/>
</dbReference>
<dbReference type="GO" id="GO:0005576">
    <property type="term" value="C:extracellular region"/>
    <property type="evidence" value="ECO:0007669"/>
    <property type="project" value="InterPro"/>
</dbReference>
<dbReference type="CDD" id="cd00109">
    <property type="entry name" value="Kunitz-type"/>
    <property type="match status" value="1"/>
</dbReference>
<dbReference type="PROSITE" id="PS00280">
    <property type="entry name" value="BPTI_KUNITZ_1"/>
    <property type="match status" value="1"/>
</dbReference>
<name>A0AAN8FXL7_TRICO</name>
<feature type="transmembrane region" description="Helical" evidence="5">
    <location>
        <begin position="1027"/>
        <end position="1054"/>
    </location>
</feature>
<dbReference type="InterPro" id="IPR006150">
    <property type="entry name" value="Cys_repeat_1"/>
</dbReference>
<evidence type="ECO:0000256" key="1">
    <source>
        <dbReference type="ARBA" id="ARBA00023157"/>
    </source>
</evidence>
<feature type="domain" description="Thyroglobulin type-1" evidence="7">
    <location>
        <begin position="631"/>
        <end position="700"/>
    </location>
</feature>
<feature type="region of interest" description="Disordered" evidence="4">
    <location>
        <begin position="1063"/>
        <end position="1107"/>
    </location>
</feature>
<dbReference type="InterPro" id="IPR036645">
    <property type="entry name" value="Elafin-like_sf"/>
</dbReference>
<dbReference type="PROSITE" id="PS00484">
    <property type="entry name" value="THYROGLOBULIN_1_1"/>
    <property type="match status" value="2"/>
</dbReference>
<dbReference type="InterPro" id="IPR036880">
    <property type="entry name" value="Kunitz_BPTI_sf"/>
</dbReference>
<dbReference type="Gene3D" id="4.10.800.10">
    <property type="entry name" value="Thyroglobulin type-1"/>
    <property type="match status" value="3"/>
</dbReference>
<evidence type="ECO:0000256" key="4">
    <source>
        <dbReference type="SAM" id="MobiDB-lite"/>
    </source>
</evidence>
<feature type="domain" description="Thyroglobulin type-1" evidence="7">
    <location>
        <begin position="59"/>
        <end position="121"/>
    </location>
</feature>
<feature type="compositionally biased region" description="Polar residues" evidence="4">
    <location>
        <begin position="1063"/>
        <end position="1079"/>
    </location>
</feature>
<feature type="disulfide bond" evidence="3">
    <location>
        <begin position="476"/>
        <end position="483"/>
    </location>
</feature>
<dbReference type="GO" id="GO:0004867">
    <property type="term" value="F:serine-type endopeptidase inhibitor activity"/>
    <property type="evidence" value="ECO:0007669"/>
    <property type="project" value="InterPro"/>
</dbReference>
<dbReference type="EMBL" id="WIXE01002216">
    <property type="protein sequence ID" value="KAK5985014.1"/>
    <property type="molecule type" value="Genomic_DNA"/>
</dbReference>
<dbReference type="AlphaFoldDB" id="A0AAN8FXL7"/>
<dbReference type="CDD" id="cd00191">
    <property type="entry name" value="TY"/>
    <property type="match status" value="2"/>
</dbReference>
<comment type="caution">
    <text evidence="10">The sequence shown here is derived from an EMBL/GenBank/DDBJ whole genome shotgun (WGS) entry which is preliminary data.</text>
</comment>
<gene>
    <name evidence="10" type="ORF">GCK32_007370</name>
</gene>
<dbReference type="SUPFAM" id="SSF57362">
    <property type="entry name" value="BPTI-like"/>
    <property type="match status" value="1"/>
</dbReference>
<dbReference type="InterPro" id="IPR028150">
    <property type="entry name" value="Lustrin_cystein"/>
</dbReference>
<keyword evidence="5" id="KW-1133">Transmembrane helix</keyword>
<evidence type="ECO:0000313" key="11">
    <source>
        <dbReference type="Proteomes" id="UP001331761"/>
    </source>
</evidence>